<accession>A0A0F7VJU0</accession>
<dbReference type="AlphaFoldDB" id="A0A0F7VJU0"/>
<reference evidence="3" key="1">
    <citation type="journal article" date="2015" name="Genome Announc.">
        <title>Draft genome sequence of the fungus Penicillium brasilianum MG11.</title>
        <authorList>
            <person name="Horn F."/>
            <person name="Linde J."/>
            <person name="Mattern D.J."/>
            <person name="Walther G."/>
            <person name="Guthke R."/>
            <person name="Brakhage A.A."/>
            <person name="Valiante V."/>
        </authorList>
    </citation>
    <scope>NUCLEOTIDE SEQUENCE [LARGE SCALE GENOMIC DNA]</scope>
    <source>
        <strain evidence="3">MG11</strain>
    </source>
</reference>
<dbReference type="STRING" id="104259.A0A0F7VJU0"/>
<dbReference type="EMBL" id="CDHK01000004">
    <property type="protein sequence ID" value="CEO60352.1"/>
    <property type="molecule type" value="Genomic_DNA"/>
</dbReference>
<evidence type="ECO:0000313" key="2">
    <source>
        <dbReference type="EMBL" id="CEO60352.1"/>
    </source>
</evidence>
<dbReference type="Proteomes" id="UP000042958">
    <property type="component" value="Unassembled WGS sequence"/>
</dbReference>
<feature type="region of interest" description="Disordered" evidence="1">
    <location>
        <begin position="285"/>
        <end position="342"/>
    </location>
</feature>
<feature type="compositionally biased region" description="Low complexity" evidence="1">
    <location>
        <begin position="313"/>
        <end position="329"/>
    </location>
</feature>
<feature type="compositionally biased region" description="Polar residues" evidence="1">
    <location>
        <begin position="285"/>
        <end position="299"/>
    </location>
</feature>
<protein>
    <submittedName>
        <fullName evidence="2">Uncharacterized protein</fullName>
    </submittedName>
</protein>
<gene>
    <name evidence="2" type="ORF">PMG11_04983</name>
</gene>
<dbReference type="OrthoDB" id="3595619at2759"/>
<name>A0A0F7VJU0_PENBI</name>
<feature type="compositionally biased region" description="Polar residues" evidence="1">
    <location>
        <begin position="408"/>
        <end position="428"/>
    </location>
</feature>
<sequence>MTLAFDQASSLVTGLVRSCWECLSGVEPQGQLGQRADGRGVEREMQVCHSQPHLVPPMKLVVYDDLPSPGVRHQSRNSLSSWLGEGRHLASRASGRASISRKRPTAAPLKISAPSDFRRVQSFQLEPSPTKFQPLQLNIYRSGHRLSDLPSFETFEVDQSSQRKTLAVPPRVLSPTGIRSRRCQSSEARFSVSRKPVGSANRRSLANLEGSIEPPRPVPVASALIPHFCTVIPVEPPLPEEPMPTAAFIPTIPAVLVIPTIPTHARSGSADSNITRDTELSILVSNEGSGDDTAQTPTASRYGDETTDEPSFKDSPSSASSRTMPSRISSLRRPSTAENRKTIASVPIPCRVTQWIFPSKPSGPQQVSLAGENGFDWERTRTLSGTTVNSTITTITGGAMARRPNASISSTFTNGSTPRTSLLGPSSNAEKDLESDFGHPNTFESRRQHYQYPSPLSNNVPDYRGSAIGVAF</sequence>
<organism evidence="2 3">
    <name type="scientific">Penicillium brasilianum</name>
    <dbReference type="NCBI Taxonomy" id="104259"/>
    <lineage>
        <taxon>Eukaryota</taxon>
        <taxon>Fungi</taxon>
        <taxon>Dikarya</taxon>
        <taxon>Ascomycota</taxon>
        <taxon>Pezizomycotina</taxon>
        <taxon>Eurotiomycetes</taxon>
        <taxon>Eurotiomycetidae</taxon>
        <taxon>Eurotiales</taxon>
        <taxon>Aspergillaceae</taxon>
        <taxon>Penicillium</taxon>
    </lineage>
</organism>
<evidence type="ECO:0000313" key="3">
    <source>
        <dbReference type="Proteomes" id="UP000042958"/>
    </source>
</evidence>
<proteinExistence type="predicted"/>
<evidence type="ECO:0000256" key="1">
    <source>
        <dbReference type="SAM" id="MobiDB-lite"/>
    </source>
</evidence>
<feature type="region of interest" description="Disordered" evidence="1">
    <location>
        <begin position="408"/>
        <end position="443"/>
    </location>
</feature>
<keyword evidence="3" id="KW-1185">Reference proteome</keyword>